<sequence>MEPMEHIIVVGDPGAGKSTILNGLCGAAPGTPMPFRSGLSVASGMTTALQTEVVNGVRYSDTPGLDDVELKERAAAAIADAIRLGGAVRLLFVLTMEAGRIRGSNLATIRIVLDALTAADVDIDHRFSVVVNKMTSGEMAAWGDPRMEGAAVLRSQLGCAAAVDQLVYLPRVNGLVDSADAQFPGATRECLVSAVKAMAPMAVVAGTDIVVQVNEVDRLTSFYESELAKQVREREEERKDWAAQHQAALQEAQRRADREEQRTARREAALQEAERRAERDQATLQDVLRVQQAHAAELEGARKWNMVAGVVAAVAGMVVFKVPMWP</sequence>
<comment type="caution">
    <text evidence="1">The sequence shown here is derived from an EMBL/GenBank/DDBJ whole genome shotgun (WGS) entry which is preliminary data.</text>
</comment>
<reference evidence="1" key="1">
    <citation type="submission" date="2019-11" db="EMBL/GenBank/DDBJ databases">
        <title>Nori genome reveals adaptations in red seaweeds to the harsh intertidal environment.</title>
        <authorList>
            <person name="Wang D."/>
            <person name="Mao Y."/>
        </authorList>
    </citation>
    <scope>NUCLEOTIDE SEQUENCE</scope>
    <source>
        <tissue evidence="1">Gametophyte</tissue>
    </source>
</reference>
<name>A0ACC3BV53_PYRYE</name>
<gene>
    <name evidence="1" type="ORF">I4F81_004077</name>
</gene>
<evidence type="ECO:0000313" key="1">
    <source>
        <dbReference type="EMBL" id="KAK1861493.1"/>
    </source>
</evidence>
<proteinExistence type="predicted"/>
<accession>A0ACC3BV53</accession>
<dbReference type="EMBL" id="CM020618">
    <property type="protein sequence ID" value="KAK1861493.1"/>
    <property type="molecule type" value="Genomic_DNA"/>
</dbReference>
<protein>
    <submittedName>
        <fullName evidence="1">Uncharacterized protein</fullName>
    </submittedName>
</protein>
<organism evidence="1 2">
    <name type="scientific">Pyropia yezoensis</name>
    <name type="common">Susabi-nori</name>
    <name type="synonym">Porphyra yezoensis</name>
    <dbReference type="NCBI Taxonomy" id="2788"/>
    <lineage>
        <taxon>Eukaryota</taxon>
        <taxon>Rhodophyta</taxon>
        <taxon>Bangiophyceae</taxon>
        <taxon>Bangiales</taxon>
        <taxon>Bangiaceae</taxon>
        <taxon>Pyropia</taxon>
    </lineage>
</organism>
<keyword evidence="2" id="KW-1185">Reference proteome</keyword>
<evidence type="ECO:0000313" key="2">
    <source>
        <dbReference type="Proteomes" id="UP000798662"/>
    </source>
</evidence>
<dbReference type="Proteomes" id="UP000798662">
    <property type="component" value="Chromosome 1"/>
</dbReference>